<evidence type="ECO:0000256" key="1">
    <source>
        <dbReference type="SAM" id="MobiDB-lite"/>
    </source>
</evidence>
<evidence type="ECO:0008006" key="4">
    <source>
        <dbReference type="Google" id="ProtNLM"/>
    </source>
</evidence>
<dbReference type="InterPro" id="IPR025227">
    <property type="entry name" value="DUF4169"/>
</dbReference>
<protein>
    <recommendedName>
        <fullName evidence="4">DUF4169 domain-containing protein</fullName>
    </recommendedName>
</protein>
<feature type="compositionally biased region" description="Pro residues" evidence="1">
    <location>
        <begin position="59"/>
        <end position="69"/>
    </location>
</feature>
<feature type="region of interest" description="Disordered" evidence="1">
    <location>
        <begin position="1"/>
        <end position="69"/>
    </location>
</feature>
<dbReference type="STRING" id="489703.SAMN04488038_11523"/>
<dbReference type="Proteomes" id="UP000199233">
    <property type="component" value="Unassembled WGS sequence"/>
</dbReference>
<dbReference type="Pfam" id="PF13770">
    <property type="entry name" value="DUF4169"/>
    <property type="match status" value="1"/>
</dbReference>
<reference evidence="2 3" key="1">
    <citation type="submission" date="2016-10" db="EMBL/GenBank/DDBJ databases">
        <authorList>
            <person name="de Groot N.N."/>
        </authorList>
    </citation>
    <scope>NUCLEOTIDE SEQUENCE [LARGE SCALE GENOMIC DNA]</scope>
    <source>
        <strain evidence="2 3">DSM 25927</strain>
    </source>
</reference>
<dbReference type="AlphaFoldDB" id="A0A1H9L5U2"/>
<feature type="compositionally biased region" description="Basic and acidic residues" evidence="1">
    <location>
        <begin position="37"/>
        <end position="58"/>
    </location>
</feature>
<sequence>MSDVVNLNKFRKQKNREAAEKQAAENRLRFGRSKAQKQRDEAEAAEARRRLDQLRRETPAPPETPEAES</sequence>
<keyword evidence="3" id="KW-1185">Reference proteome</keyword>
<dbReference type="OrthoDB" id="7068689at2"/>
<gene>
    <name evidence="2" type="ORF">SAMN04488038_11523</name>
</gene>
<evidence type="ECO:0000313" key="3">
    <source>
        <dbReference type="Proteomes" id="UP000199233"/>
    </source>
</evidence>
<organism evidence="2 3">
    <name type="scientific">Solimonas aquatica</name>
    <dbReference type="NCBI Taxonomy" id="489703"/>
    <lineage>
        <taxon>Bacteria</taxon>
        <taxon>Pseudomonadati</taxon>
        <taxon>Pseudomonadota</taxon>
        <taxon>Gammaproteobacteria</taxon>
        <taxon>Nevskiales</taxon>
        <taxon>Nevskiaceae</taxon>
        <taxon>Solimonas</taxon>
    </lineage>
</organism>
<dbReference type="RefSeq" id="WP_093289004.1">
    <property type="nucleotide sequence ID" value="NZ_FOFS01000015.1"/>
</dbReference>
<feature type="compositionally biased region" description="Basic and acidic residues" evidence="1">
    <location>
        <begin position="15"/>
        <end position="28"/>
    </location>
</feature>
<proteinExistence type="predicted"/>
<evidence type="ECO:0000313" key="2">
    <source>
        <dbReference type="EMBL" id="SER06609.1"/>
    </source>
</evidence>
<dbReference type="EMBL" id="FOFS01000015">
    <property type="protein sequence ID" value="SER06609.1"/>
    <property type="molecule type" value="Genomic_DNA"/>
</dbReference>
<name>A0A1H9L5U2_9GAMM</name>
<accession>A0A1H9L5U2</accession>